<dbReference type="SUPFAM" id="SSF51735">
    <property type="entry name" value="NAD(P)-binding Rossmann-fold domains"/>
    <property type="match status" value="1"/>
</dbReference>
<name>A0A9P1J2S2_9PELO</name>
<dbReference type="AlphaFoldDB" id="A0A9P1J2S2"/>
<dbReference type="Proteomes" id="UP001152747">
    <property type="component" value="Unassembled WGS sequence"/>
</dbReference>
<dbReference type="EMBL" id="CANHGI010000006">
    <property type="protein sequence ID" value="CAI5455222.1"/>
    <property type="molecule type" value="Genomic_DNA"/>
</dbReference>
<dbReference type="OrthoDB" id="1933717at2759"/>
<dbReference type="PRINTS" id="PR00081">
    <property type="entry name" value="GDHRDH"/>
</dbReference>
<sequence>MSLPLSGKFAIVTGASRGIGKGIALQLCQAGCTVFITGRKPENSLSSKLTYLSTLQETAQDCRDRGGKCLPFYVDHSDIKEVEKFFQKVAEITGNKLDILVNNVFSAVTNCGSGDTRKFFEKDPELWNDINNVGLQNHYYCNVYASRIMIQNPNDQCLLVNVSSIGGILYLFNTAYGVGKIAKDRMAADMGVELKDTNISAISLWPGAVRTELIMHMLETSDGNWGSEQNKMFWEGESTEFPGKCIVAIFNDRNMKGWNSSTVITADIGNYYKFRDIDGRKPANLREFKSLLNLTGHTTLASWIPSWVMLPGWMIAVWQNKINY</sequence>
<dbReference type="InterPro" id="IPR002347">
    <property type="entry name" value="SDR_fam"/>
</dbReference>
<dbReference type="Pfam" id="PF00106">
    <property type="entry name" value="adh_short"/>
    <property type="match status" value="1"/>
</dbReference>
<dbReference type="Gene3D" id="3.40.50.720">
    <property type="entry name" value="NAD(P)-binding Rossmann-like Domain"/>
    <property type="match status" value="1"/>
</dbReference>
<dbReference type="PANTHER" id="PTHR44147:SF3">
    <property type="entry name" value="DEHYDROGENASES, SHORT CHAIN"/>
    <property type="match status" value="1"/>
</dbReference>
<evidence type="ECO:0000313" key="2">
    <source>
        <dbReference type="Proteomes" id="UP001152747"/>
    </source>
</evidence>
<proteinExistence type="predicted"/>
<evidence type="ECO:0000313" key="1">
    <source>
        <dbReference type="EMBL" id="CAI5455222.1"/>
    </source>
</evidence>
<protein>
    <submittedName>
        <fullName evidence="1">Uncharacterized protein</fullName>
    </submittedName>
</protein>
<dbReference type="InterPro" id="IPR036291">
    <property type="entry name" value="NAD(P)-bd_dom_sf"/>
</dbReference>
<accession>A0A9P1J2S2</accession>
<dbReference type="PANTHER" id="PTHR44147">
    <property type="entry name" value="DEHYDROGENASE/REDUCTASE SDR FAMILY MEMBER 1"/>
    <property type="match status" value="1"/>
</dbReference>
<gene>
    <name evidence="1" type="ORF">CAMP_LOCUS17859</name>
</gene>
<keyword evidence="2" id="KW-1185">Reference proteome</keyword>
<reference evidence="1" key="1">
    <citation type="submission" date="2022-11" db="EMBL/GenBank/DDBJ databases">
        <authorList>
            <person name="Kikuchi T."/>
        </authorList>
    </citation>
    <scope>NUCLEOTIDE SEQUENCE</scope>
    <source>
        <strain evidence="1">PS1010</strain>
    </source>
</reference>
<comment type="caution">
    <text evidence="1">The sequence shown here is derived from an EMBL/GenBank/DDBJ whole genome shotgun (WGS) entry which is preliminary data.</text>
</comment>
<organism evidence="1 2">
    <name type="scientific">Caenorhabditis angaria</name>
    <dbReference type="NCBI Taxonomy" id="860376"/>
    <lineage>
        <taxon>Eukaryota</taxon>
        <taxon>Metazoa</taxon>
        <taxon>Ecdysozoa</taxon>
        <taxon>Nematoda</taxon>
        <taxon>Chromadorea</taxon>
        <taxon>Rhabditida</taxon>
        <taxon>Rhabditina</taxon>
        <taxon>Rhabditomorpha</taxon>
        <taxon>Rhabditoidea</taxon>
        <taxon>Rhabditidae</taxon>
        <taxon>Peloderinae</taxon>
        <taxon>Caenorhabditis</taxon>
    </lineage>
</organism>